<dbReference type="SMART" id="SM00855">
    <property type="entry name" value="PGAM"/>
    <property type="match status" value="1"/>
</dbReference>
<dbReference type="AlphaFoldDB" id="A0A3M9N663"/>
<feature type="binding site" evidence="2">
    <location>
        <position position="59"/>
    </location>
    <ligand>
        <name>substrate</name>
    </ligand>
</feature>
<feature type="binding site" evidence="2">
    <location>
        <position position="92"/>
    </location>
    <ligand>
        <name>substrate</name>
    </ligand>
</feature>
<name>A0A3M9N663_9BACT</name>
<feature type="active site" description="Tele-phosphohistidine intermediate" evidence="1">
    <location>
        <position position="9"/>
    </location>
</feature>
<evidence type="ECO:0000256" key="1">
    <source>
        <dbReference type="PIRSR" id="PIRSR613078-1"/>
    </source>
</evidence>
<evidence type="ECO:0000313" key="4">
    <source>
        <dbReference type="Proteomes" id="UP000271010"/>
    </source>
</evidence>
<evidence type="ECO:0000313" key="3">
    <source>
        <dbReference type="EMBL" id="RNI33216.1"/>
    </source>
</evidence>
<dbReference type="GO" id="GO:0016791">
    <property type="term" value="F:phosphatase activity"/>
    <property type="evidence" value="ECO:0007669"/>
    <property type="project" value="TreeGrafter"/>
</dbReference>
<proteinExistence type="predicted"/>
<evidence type="ECO:0000256" key="2">
    <source>
        <dbReference type="PIRSR" id="PIRSR613078-2"/>
    </source>
</evidence>
<dbReference type="RefSeq" id="WP_123131403.1">
    <property type="nucleotide sequence ID" value="NZ_RJJE01000001.1"/>
</dbReference>
<dbReference type="PROSITE" id="PS00175">
    <property type="entry name" value="PG_MUTASE"/>
    <property type="match status" value="1"/>
</dbReference>
<dbReference type="InterPro" id="IPR013078">
    <property type="entry name" value="His_Pase_superF_clade-1"/>
</dbReference>
<protein>
    <submittedName>
        <fullName evidence="3">Histidine phosphatase family protein</fullName>
    </submittedName>
</protein>
<dbReference type="SUPFAM" id="SSF53254">
    <property type="entry name" value="Phosphoglycerate mutase-like"/>
    <property type="match status" value="1"/>
</dbReference>
<dbReference type="Proteomes" id="UP000271010">
    <property type="component" value="Unassembled WGS sequence"/>
</dbReference>
<feature type="active site" description="Proton donor/acceptor" evidence="1">
    <location>
        <position position="81"/>
    </location>
</feature>
<dbReference type="Pfam" id="PF00300">
    <property type="entry name" value="His_Phos_1"/>
    <property type="match status" value="1"/>
</dbReference>
<dbReference type="PIRSF" id="PIRSF000709">
    <property type="entry name" value="6PFK_2-Ptase"/>
    <property type="match status" value="1"/>
</dbReference>
<sequence length="199" mass="22243">MLNVYLLRHGQTAWNADGNRYCGRTDLPLTPKGLEQAQLAAAQLQNVTFDAVYSSPLERAYKTAQLASGNLPVTTDERLIEADFGLWEGKRKEEFIPENEALWQDWCQDPMQTKAGGTGETAGEVIARVDDFYMSLVKKHPSGNVLTVAHNGVNRFYLAYKLGMPVRNYRKFVIDNSSVTMFELDAAGELSLVHLNSKL</sequence>
<dbReference type="Gene3D" id="3.40.50.1240">
    <property type="entry name" value="Phosphoglycerate mutase-like"/>
    <property type="match status" value="1"/>
</dbReference>
<keyword evidence="4" id="KW-1185">Reference proteome</keyword>
<gene>
    <name evidence="3" type="ORF">EFA69_02025</name>
</gene>
<dbReference type="InterPro" id="IPR050275">
    <property type="entry name" value="PGM_Phosphatase"/>
</dbReference>
<dbReference type="OrthoDB" id="9782128at2"/>
<dbReference type="EMBL" id="RJJE01000001">
    <property type="protein sequence ID" value="RNI33216.1"/>
    <property type="molecule type" value="Genomic_DNA"/>
</dbReference>
<dbReference type="InterPro" id="IPR001345">
    <property type="entry name" value="PG/BPGM_mutase_AS"/>
</dbReference>
<dbReference type="InterPro" id="IPR029033">
    <property type="entry name" value="His_PPase_superfam"/>
</dbReference>
<dbReference type="PANTHER" id="PTHR48100">
    <property type="entry name" value="BROAD-SPECIFICITY PHOSPHATASE YOR283W-RELATED"/>
    <property type="match status" value="1"/>
</dbReference>
<dbReference type="CDD" id="cd07067">
    <property type="entry name" value="HP_PGM_like"/>
    <property type="match status" value="1"/>
</dbReference>
<accession>A0A3M9N663</accession>
<organism evidence="3 4">
    <name type="scientific">Rufibacter immobilis</name>
    <dbReference type="NCBI Taxonomy" id="1348778"/>
    <lineage>
        <taxon>Bacteria</taxon>
        <taxon>Pseudomonadati</taxon>
        <taxon>Bacteroidota</taxon>
        <taxon>Cytophagia</taxon>
        <taxon>Cytophagales</taxon>
        <taxon>Hymenobacteraceae</taxon>
        <taxon>Rufibacter</taxon>
    </lineage>
</organism>
<comment type="caution">
    <text evidence="3">The sequence shown here is derived from an EMBL/GenBank/DDBJ whole genome shotgun (WGS) entry which is preliminary data.</text>
</comment>
<feature type="binding site" evidence="2">
    <location>
        <begin position="8"/>
        <end position="15"/>
    </location>
    <ligand>
        <name>substrate</name>
    </ligand>
</feature>
<reference evidence="3 4" key="1">
    <citation type="submission" date="2018-11" db="EMBL/GenBank/DDBJ databases">
        <title>Rufibacter latericius sp. nov., isolated from water in Baiyang Lake.</title>
        <authorList>
            <person name="Yang Y."/>
        </authorList>
    </citation>
    <scope>NUCLEOTIDE SEQUENCE [LARGE SCALE GENOMIC DNA]</scope>
    <source>
        <strain evidence="3 4">MCC P1</strain>
    </source>
</reference>